<dbReference type="InterPro" id="IPR010982">
    <property type="entry name" value="Lambda_DNA-bd_dom_sf"/>
</dbReference>
<dbReference type="CDD" id="cd00093">
    <property type="entry name" value="HTH_XRE"/>
    <property type="match status" value="1"/>
</dbReference>
<protein>
    <submittedName>
        <fullName evidence="2">Transcriptional regulator with XRE-family HTH domain</fullName>
    </submittedName>
</protein>
<dbReference type="InterPro" id="IPR043917">
    <property type="entry name" value="DUF5753"/>
</dbReference>
<reference evidence="2 3" key="1">
    <citation type="submission" date="2020-10" db="EMBL/GenBank/DDBJ databases">
        <title>Sequencing the genomes of 1000 actinobacteria strains.</title>
        <authorList>
            <person name="Klenk H.-P."/>
        </authorList>
    </citation>
    <scope>NUCLEOTIDE SEQUENCE [LARGE SCALE GENOMIC DNA]</scope>
    <source>
        <strain evidence="2 3">DSM 45157</strain>
    </source>
</reference>
<dbReference type="Gene3D" id="1.10.260.40">
    <property type="entry name" value="lambda repressor-like DNA-binding domains"/>
    <property type="match status" value="1"/>
</dbReference>
<evidence type="ECO:0000259" key="1">
    <source>
        <dbReference type="PROSITE" id="PS50943"/>
    </source>
</evidence>
<keyword evidence="3" id="KW-1185">Reference proteome</keyword>
<dbReference type="RefSeq" id="WP_191275665.1">
    <property type="nucleotide sequence ID" value="NZ_BMXJ01000009.1"/>
</dbReference>
<feature type="domain" description="HTH cro/C1-type" evidence="1">
    <location>
        <begin position="20"/>
        <end position="74"/>
    </location>
</feature>
<dbReference type="InterPro" id="IPR001387">
    <property type="entry name" value="Cro/C1-type_HTH"/>
</dbReference>
<dbReference type="Pfam" id="PF19054">
    <property type="entry name" value="DUF5753"/>
    <property type="match status" value="1"/>
</dbReference>
<name>A0ABR9HA91_9ACTN</name>
<comment type="caution">
    <text evidence="2">The sequence shown here is derived from an EMBL/GenBank/DDBJ whole genome shotgun (WGS) entry which is preliminary data.</text>
</comment>
<sequence length="280" mass="31441">MAADSRYSPSARRRRLSALLRRMREDRNLKIESVNKQLGWSSGKLSRMERNEWKLPSVRDMKDLAEVYDLPDEMRDAIVSLASESRLRGWWIDFKDVLRGGLADFETGASMIRTYEALLIPGLFQTPEYAAAVLRGSRVLSDDDIERKVAGRLKRQEILAAEAAPSVWAVIDEAALRKRVGGPKVMADQIRHLIAIAERPNIDIQVLRDEAGSHAAMEGAFMILDFPDPADLPLVYIEAATEDLYLEQPEAIQNYVGIFGHICGSAESPEASLRYLESLI</sequence>
<dbReference type="SUPFAM" id="SSF47413">
    <property type="entry name" value="lambda repressor-like DNA-binding domains"/>
    <property type="match status" value="1"/>
</dbReference>
<accession>A0ABR9HA91</accession>
<gene>
    <name evidence="2" type="ORF">H4W79_000146</name>
</gene>
<dbReference type="SMART" id="SM00530">
    <property type="entry name" value="HTH_XRE"/>
    <property type="match status" value="1"/>
</dbReference>
<organism evidence="2 3">
    <name type="scientific">Nocardiopsis terrae</name>
    <dbReference type="NCBI Taxonomy" id="372655"/>
    <lineage>
        <taxon>Bacteria</taxon>
        <taxon>Bacillati</taxon>
        <taxon>Actinomycetota</taxon>
        <taxon>Actinomycetes</taxon>
        <taxon>Streptosporangiales</taxon>
        <taxon>Nocardiopsidaceae</taxon>
        <taxon>Nocardiopsis</taxon>
    </lineage>
</organism>
<evidence type="ECO:0000313" key="3">
    <source>
        <dbReference type="Proteomes" id="UP000598217"/>
    </source>
</evidence>
<evidence type="ECO:0000313" key="2">
    <source>
        <dbReference type="EMBL" id="MBE1455932.1"/>
    </source>
</evidence>
<dbReference type="Proteomes" id="UP000598217">
    <property type="component" value="Unassembled WGS sequence"/>
</dbReference>
<dbReference type="Pfam" id="PF13560">
    <property type="entry name" value="HTH_31"/>
    <property type="match status" value="1"/>
</dbReference>
<proteinExistence type="predicted"/>
<dbReference type="EMBL" id="JADBDY010000001">
    <property type="protein sequence ID" value="MBE1455932.1"/>
    <property type="molecule type" value="Genomic_DNA"/>
</dbReference>
<dbReference type="PROSITE" id="PS50943">
    <property type="entry name" value="HTH_CROC1"/>
    <property type="match status" value="1"/>
</dbReference>